<dbReference type="AlphaFoldDB" id="A0A1I3T661"/>
<accession>A0A1I3T661</accession>
<keyword evidence="2" id="KW-1185">Reference proteome</keyword>
<organism evidence="1 2">
    <name type="scientific">Parapedobacter indicus</name>
    <dbReference type="NCBI Taxonomy" id="1477437"/>
    <lineage>
        <taxon>Bacteria</taxon>
        <taxon>Pseudomonadati</taxon>
        <taxon>Bacteroidota</taxon>
        <taxon>Sphingobacteriia</taxon>
        <taxon>Sphingobacteriales</taxon>
        <taxon>Sphingobacteriaceae</taxon>
        <taxon>Parapedobacter</taxon>
    </lineage>
</organism>
<sequence length="30" mass="3393">MKPAFVFDGRKLLADNRLADLGFTYYAIGE</sequence>
<evidence type="ECO:0000313" key="2">
    <source>
        <dbReference type="Proteomes" id="UP000198670"/>
    </source>
</evidence>
<dbReference type="Gene3D" id="3.40.50.720">
    <property type="entry name" value="NAD(P)-binding Rossmann-like Domain"/>
    <property type="match status" value="1"/>
</dbReference>
<protein>
    <submittedName>
        <fullName evidence="1">UDPglucose 6-dehydrogenase</fullName>
    </submittedName>
</protein>
<dbReference type="Proteomes" id="UP000198670">
    <property type="component" value="Unassembled WGS sequence"/>
</dbReference>
<gene>
    <name evidence="1" type="ORF">SAMN05444682_1121</name>
</gene>
<evidence type="ECO:0000313" key="1">
    <source>
        <dbReference type="EMBL" id="SFJ65017.1"/>
    </source>
</evidence>
<dbReference type="EMBL" id="FOQO01000012">
    <property type="protein sequence ID" value="SFJ65017.1"/>
    <property type="molecule type" value="Genomic_DNA"/>
</dbReference>
<name>A0A1I3T661_9SPHI</name>
<reference evidence="1 2" key="1">
    <citation type="submission" date="2016-10" db="EMBL/GenBank/DDBJ databases">
        <authorList>
            <person name="de Groot N.N."/>
        </authorList>
    </citation>
    <scope>NUCLEOTIDE SEQUENCE [LARGE SCALE GENOMIC DNA]</scope>
    <source>
        <strain evidence="1 2">RK1</strain>
    </source>
</reference>
<proteinExistence type="predicted"/>